<organism evidence="8 9">
    <name type="scientific">Roseibium hamelinense</name>
    <dbReference type="NCBI Taxonomy" id="150831"/>
    <lineage>
        <taxon>Bacteria</taxon>
        <taxon>Pseudomonadati</taxon>
        <taxon>Pseudomonadota</taxon>
        <taxon>Alphaproteobacteria</taxon>
        <taxon>Hyphomicrobiales</taxon>
        <taxon>Stappiaceae</taxon>
        <taxon>Roseibium</taxon>
    </lineage>
</organism>
<gene>
    <name evidence="8" type="ORF">JM93_03871</name>
</gene>
<dbReference type="GO" id="GO:0008170">
    <property type="term" value="F:N-methyltransferase activity"/>
    <property type="evidence" value="ECO:0007669"/>
    <property type="project" value="InterPro"/>
</dbReference>
<protein>
    <recommendedName>
        <fullName evidence="2">site-specific DNA-methyltransferase (adenine-specific)</fullName>
        <ecNumber evidence="2">2.1.1.72</ecNumber>
    </recommendedName>
</protein>
<dbReference type="GO" id="GO:0032259">
    <property type="term" value="P:methylation"/>
    <property type="evidence" value="ECO:0007669"/>
    <property type="project" value="UniProtKB-KW"/>
</dbReference>
<dbReference type="Pfam" id="PF01555">
    <property type="entry name" value="N6_N4_Mtase"/>
    <property type="match status" value="1"/>
</dbReference>
<sequence>MHKRTHLTAFPCTRCKGRATSKSVISRLNSEAKYKDRLMPVLDWIGKKAVVNHHQDVPYRLIHCDSELSAGDPDSGNLLVQGDNLEALKALLPYYAGKVKCIYIDPPYNTGNEGWVYNDNVNSPEIKAWLGKIVGKEAEDLSRHDKWLCMMYPRLRLLRDFLREDGVIFVSIDDEEIHHIRILMDAIFKEKNFISQLIWKSRQNKDNRNITGVSTDHEYILAYGNRLRGDERNTNQYSNPDNDPRGPWVSGNMVGIATKDARPNLHFDLVNPFTGINYGCPNMGWRYDRKRIAHMIDEGRILWPSSPEGRPRAKNFYADLKEKFTGFSSIVGSEIYTRNGTKVIDEIFGERKFDFPKPYELIQKLVEQVAEPGDIVMDSFSGSGTTGHAVLSLNAQDNGDRKFILVEMDEKIASEITSERLRQIIKGYNRGGDPNKPVEGLGGGFRYCQLGTPLFNEFGDIDAAVSFPDLAAHIFFSETGTPLPKKADGSTPLIGEHKKKLVYLLFSAAEQGFAREDAGNVLTPDVLAGLPPLPEDFEGSRVIYAEGCTVTADRLKAENIVFKQIPYQIEGS</sequence>
<evidence type="ECO:0000256" key="5">
    <source>
        <dbReference type="ARBA" id="ARBA00022691"/>
    </source>
</evidence>
<dbReference type="InterPro" id="IPR002052">
    <property type="entry name" value="DNA_methylase_N6_adenine_CS"/>
</dbReference>
<keyword evidence="5" id="KW-0949">S-adenosyl-L-methionine</keyword>
<dbReference type="InterPro" id="IPR002295">
    <property type="entry name" value="N4/N6-MTase_EcoPI_Mod-like"/>
</dbReference>
<dbReference type="GO" id="GO:0003677">
    <property type="term" value="F:DNA binding"/>
    <property type="evidence" value="ECO:0007669"/>
    <property type="project" value="InterPro"/>
</dbReference>
<dbReference type="InterPro" id="IPR002941">
    <property type="entry name" value="DNA_methylase_N4/N6"/>
</dbReference>
<evidence type="ECO:0000313" key="9">
    <source>
        <dbReference type="Proteomes" id="UP000320593"/>
    </source>
</evidence>
<dbReference type="GO" id="GO:0009007">
    <property type="term" value="F:site-specific DNA-methyltransferase (adenine-specific) activity"/>
    <property type="evidence" value="ECO:0007669"/>
    <property type="project" value="UniProtKB-EC"/>
</dbReference>
<dbReference type="PROSITE" id="PS00092">
    <property type="entry name" value="N6_MTASE"/>
    <property type="match status" value="1"/>
</dbReference>
<evidence type="ECO:0000256" key="1">
    <source>
        <dbReference type="ARBA" id="ARBA00006594"/>
    </source>
</evidence>
<dbReference type="AlphaFoldDB" id="A0A562SKS3"/>
<evidence type="ECO:0000313" key="8">
    <source>
        <dbReference type="EMBL" id="TWI81909.1"/>
    </source>
</evidence>
<dbReference type="PRINTS" id="PR00506">
    <property type="entry name" value="D21N6MTFRASE"/>
</dbReference>
<dbReference type="Gene3D" id="3.40.50.150">
    <property type="entry name" value="Vaccinia Virus protein VP39"/>
    <property type="match status" value="1"/>
</dbReference>
<keyword evidence="9" id="KW-1185">Reference proteome</keyword>
<accession>A0A562SKS3</accession>
<proteinExistence type="inferred from homology"/>
<keyword evidence="3 8" id="KW-0489">Methyltransferase</keyword>
<dbReference type="EC" id="2.1.1.72" evidence="2"/>
<keyword evidence="4 8" id="KW-0808">Transferase</keyword>
<name>A0A562SKS3_9HYPH</name>
<comment type="caution">
    <text evidence="8">The sequence shown here is derived from an EMBL/GenBank/DDBJ whole genome shotgun (WGS) entry which is preliminary data.</text>
</comment>
<dbReference type="SUPFAM" id="SSF53335">
    <property type="entry name" value="S-adenosyl-L-methionine-dependent methyltransferases"/>
    <property type="match status" value="1"/>
</dbReference>
<evidence type="ECO:0000256" key="3">
    <source>
        <dbReference type="ARBA" id="ARBA00022603"/>
    </source>
</evidence>
<evidence type="ECO:0000256" key="2">
    <source>
        <dbReference type="ARBA" id="ARBA00011900"/>
    </source>
</evidence>
<evidence type="ECO:0000259" key="7">
    <source>
        <dbReference type="Pfam" id="PF01555"/>
    </source>
</evidence>
<comment type="similarity">
    <text evidence="1">Belongs to the N(4)/N(6)-methyltransferase family.</text>
</comment>
<dbReference type="InterPro" id="IPR029063">
    <property type="entry name" value="SAM-dependent_MTases_sf"/>
</dbReference>
<comment type="catalytic activity">
    <reaction evidence="6">
        <text>a 2'-deoxyadenosine in DNA + S-adenosyl-L-methionine = an N(6)-methyl-2'-deoxyadenosine in DNA + S-adenosyl-L-homocysteine + H(+)</text>
        <dbReference type="Rhea" id="RHEA:15197"/>
        <dbReference type="Rhea" id="RHEA-COMP:12418"/>
        <dbReference type="Rhea" id="RHEA-COMP:12419"/>
        <dbReference type="ChEBI" id="CHEBI:15378"/>
        <dbReference type="ChEBI" id="CHEBI:57856"/>
        <dbReference type="ChEBI" id="CHEBI:59789"/>
        <dbReference type="ChEBI" id="CHEBI:90615"/>
        <dbReference type="ChEBI" id="CHEBI:90616"/>
        <dbReference type="EC" id="2.1.1.72"/>
    </reaction>
</comment>
<feature type="domain" description="DNA methylase N-4/N-6" evidence="7">
    <location>
        <begin position="99"/>
        <end position="415"/>
    </location>
</feature>
<evidence type="ECO:0000256" key="4">
    <source>
        <dbReference type="ARBA" id="ARBA00022679"/>
    </source>
</evidence>
<dbReference type="EMBL" id="VLLF01000010">
    <property type="protein sequence ID" value="TWI81909.1"/>
    <property type="molecule type" value="Genomic_DNA"/>
</dbReference>
<evidence type="ECO:0000256" key="6">
    <source>
        <dbReference type="ARBA" id="ARBA00047942"/>
    </source>
</evidence>
<reference evidence="8 9" key="1">
    <citation type="submission" date="2019-07" db="EMBL/GenBank/DDBJ databases">
        <title>Genomic Encyclopedia of Archaeal and Bacterial Type Strains, Phase II (KMG-II): from individual species to whole genera.</title>
        <authorList>
            <person name="Goeker M."/>
        </authorList>
    </citation>
    <scope>NUCLEOTIDE SEQUENCE [LARGE SCALE GENOMIC DNA]</scope>
    <source>
        <strain evidence="8 9">ATCC BAA-252</strain>
    </source>
</reference>
<dbReference type="Proteomes" id="UP000320593">
    <property type="component" value="Unassembled WGS sequence"/>
</dbReference>